<evidence type="ECO:0000313" key="1">
    <source>
        <dbReference type="EMBL" id="PWS25974.1"/>
    </source>
</evidence>
<dbReference type="RefSeq" id="WP_109927275.1">
    <property type="nucleotide sequence ID" value="NZ_QGNZ01000005.1"/>
</dbReference>
<dbReference type="AlphaFoldDB" id="A0A317EHB2"/>
<dbReference type="Proteomes" id="UP000245379">
    <property type="component" value="Unassembled WGS sequence"/>
</dbReference>
<comment type="caution">
    <text evidence="1">The sequence shown here is derived from an EMBL/GenBank/DDBJ whole genome shotgun (WGS) entry which is preliminary data.</text>
</comment>
<dbReference type="EMBL" id="QGNZ01000005">
    <property type="protein sequence ID" value="PWS25974.1"/>
    <property type="molecule type" value="Genomic_DNA"/>
</dbReference>
<evidence type="ECO:0000313" key="2">
    <source>
        <dbReference type="Proteomes" id="UP000245379"/>
    </source>
</evidence>
<reference evidence="1 2" key="1">
    <citation type="submission" date="2018-05" db="EMBL/GenBank/DDBJ databases">
        <title>Pedobacter paludis sp. nov., isolated from wetland soil.</title>
        <authorList>
            <person name="Zhang Y."/>
            <person name="Wang G."/>
        </authorList>
    </citation>
    <scope>NUCLEOTIDE SEQUENCE [LARGE SCALE GENOMIC DNA]</scope>
    <source>
        <strain evidence="1 2">KCTC22721</strain>
    </source>
</reference>
<organism evidence="1 2">
    <name type="scientific">Pedobacter yonginense</name>
    <dbReference type="NCBI Taxonomy" id="651869"/>
    <lineage>
        <taxon>Bacteria</taxon>
        <taxon>Pseudomonadati</taxon>
        <taxon>Bacteroidota</taxon>
        <taxon>Sphingobacteriia</taxon>
        <taxon>Sphingobacteriales</taxon>
        <taxon>Sphingobacteriaceae</taxon>
        <taxon>Pedobacter</taxon>
    </lineage>
</organism>
<name>A0A317EHB2_9SPHI</name>
<sequence length="143" mass="16856">MNELKSIVLEQEQLFLGLIPTFWDVNFYNHSYQKIVDFLKANGFKDIFPKALEWKVGRDNPESFCYYDTLDCSYSVKPLYIGGSIYTENDLTYYSCSVSTFELWCIDVFRIKLAYDIHKFEFLVSYHVPDDLEASFLDFISNP</sequence>
<accession>A0A317EHB2</accession>
<proteinExistence type="predicted"/>
<keyword evidence="2" id="KW-1185">Reference proteome</keyword>
<protein>
    <submittedName>
        <fullName evidence="1">Uncharacterized protein</fullName>
    </submittedName>
</protein>
<gene>
    <name evidence="1" type="ORF">DHW03_18145</name>
</gene>